<reference evidence="3" key="1">
    <citation type="submission" date="2022-10" db="EMBL/GenBank/DDBJ databases">
        <title>Complete genome sequence resource for Xanthomonas hortorum isolated from Greek Oregano.</title>
        <authorList>
            <person name="Gonzalez-Tobon J."/>
            <person name="Helmann T.C."/>
            <person name="Daughtrey M."/>
            <person name="Stodghill P.V."/>
            <person name="Filiatrault M.J."/>
        </authorList>
    </citation>
    <scope>NUCLEOTIDE SEQUENCE</scope>
    <source>
        <strain evidence="3">Oregano 108</strain>
    </source>
</reference>
<keyword evidence="2" id="KW-0812">Transmembrane</keyword>
<name>A0AA47I996_9XANT</name>
<accession>A0AA47I996</accession>
<evidence type="ECO:0000256" key="2">
    <source>
        <dbReference type="SAM" id="Phobius"/>
    </source>
</evidence>
<feature type="transmembrane region" description="Helical" evidence="2">
    <location>
        <begin position="12"/>
        <end position="35"/>
    </location>
</feature>
<keyword evidence="2" id="KW-1133">Transmembrane helix</keyword>
<evidence type="ECO:0000313" key="3">
    <source>
        <dbReference type="EMBL" id="WAH62297.1"/>
    </source>
</evidence>
<proteinExistence type="predicted"/>
<organism evidence="3 4">
    <name type="scientific">Xanthomonas hortorum</name>
    <dbReference type="NCBI Taxonomy" id="56454"/>
    <lineage>
        <taxon>Bacteria</taxon>
        <taxon>Pseudomonadati</taxon>
        <taxon>Pseudomonadota</taxon>
        <taxon>Gammaproteobacteria</taxon>
        <taxon>Lysobacterales</taxon>
        <taxon>Lysobacteraceae</taxon>
        <taxon>Xanthomonas</taxon>
    </lineage>
</organism>
<protein>
    <submittedName>
        <fullName evidence="3">Uncharacterized protein</fullName>
    </submittedName>
</protein>
<evidence type="ECO:0000313" key="4">
    <source>
        <dbReference type="Proteomes" id="UP001164737"/>
    </source>
</evidence>
<sequence>MNTPQSARHPAAAVAVQSLLWLWLIGLSVFVALGYQTMNDQADQERLDSRLQRVEARAAALVESIKAIQQRPAVATAADLKDTRQVLEARTAQVETTLSGYAAADDLQALRAEVEQIKARQTAAPVPRAAAPAQPRASGKAAAKPEPPPLPFRVVGAELRAGQGSVSVAPSSADFTPDQLQVLLPCDAVGPWRLQAVEGNTAVFQAGDQTRRVAIP</sequence>
<evidence type="ECO:0000256" key="1">
    <source>
        <dbReference type="SAM" id="MobiDB-lite"/>
    </source>
</evidence>
<dbReference type="EMBL" id="CP107241">
    <property type="protein sequence ID" value="WAH62297.1"/>
    <property type="molecule type" value="Genomic_DNA"/>
</dbReference>
<feature type="compositionally biased region" description="Low complexity" evidence="1">
    <location>
        <begin position="121"/>
        <end position="144"/>
    </location>
</feature>
<dbReference type="Proteomes" id="UP001164737">
    <property type="component" value="Chromosome"/>
</dbReference>
<dbReference type="RefSeq" id="WP_024420144.1">
    <property type="nucleotide sequence ID" value="NZ_CP107241.1"/>
</dbReference>
<gene>
    <name evidence="3" type="ORF">OEG85_12020</name>
</gene>
<dbReference type="AlphaFoldDB" id="A0AA47I996"/>
<feature type="region of interest" description="Disordered" evidence="1">
    <location>
        <begin position="121"/>
        <end position="150"/>
    </location>
</feature>
<keyword evidence="2" id="KW-0472">Membrane</keyword>